<feature type="region of interest" description="Disordered" evidence="1">
    <location>
        <begin position="173"/>
        <end position="213"/>
    </location>
</feature>
<feature type="compositionally biased region" description="Basic residues" evidence="1">
    <location>
        <begin position="28"/>
        <end position="37"/>
    </location>
</feature>
<reference evidence="3 4" key="1">
    <citation type="submission" date="2014-06" db="EMBL/GenBank/DDBJ databases">
        <title>Evolutionary Origins and Diversification of the Mycorrhizal Mutualists.</title>
        <authorList>
            <consortium name="DOE Joint Genome Institute"/>
            <consortium name="Mycorrhizal Genomics Consortium"/>
            <person name="Kohler A."/>
            <person name="Kuo A."/>
            <person name="Nagy L.G."/>
            <person name="Floudas D."/>
            <person name="Copeland A."/>
            <person name="Barry K.W."/>
            <person name="Cichocki N."/>
            <person name="Veneault-Fourrey C."/>
            <person name="LaButti K."/>
            <person name="Lindquist E.A."/>
            <person name="Lipzen A."/>
            <person name="Lundell T."/>
            <person name="Morin E."/>
            <person name="Murat C."/>
            <person name="Riley R."/>
            <person name="Ohm R."/>
            <person name="Sun H."/>
            <person name="Tunlid A."/>
            <person name="Henrissat B."/>
            <person name="Grigoriev I.V."/>
            <person name="Hibbett D.S."/>
            <person name="Martin F."/>
        </authorList>
    </citation>
    <scope>NUCLEOTIDE SEQUENCE [LARGE SCALE GENOMIC DNA]</scope>
    <source>
        <strain evidence="3 4">SS14</strain>
    </source>
</reference>
<dbReference type="PANTHER" id="PTHR46929">
    <property type="entry name" value="EXPRESSED PROTEIN"/>
    <property type="match status" value="1"/>
</dbReference>
<evidence type="ECO:0000313" key="3">
    <source>
        <dbReference type="EMBL" id="KIJ36062.1"/>
    </source>
</evidence>
<protein>
    <submittedName>
        <fullName evidence="3">Unplaced genomic scaffold SPHSTscaffold_107, whole genome shotgun sequence</fullName>
    </submittedName>
</protein>
<evidence type="ECO:0000313" key="4">
    <source>
        <dbReference type="Proteomes" id="UP000054279"/>
    </source>
</evidence>
<dbReference type="HOGENOM" id="CLU_063793_1_0_1"/>
<keyword evidence="4" id="KW-1185">Reference proteome</keyword>
<sequence length="312" mass="34343">MSSDSSLSSEDDNITSLSPTKSKNEKDKKKKKKKREKAKWSAGEDADLVTVLREQQKLRNQANSGWKPIVWTAVVAVLEKNHKDVKPKTTKQVLTHFGNLKGNYAVVRKLRGLSGFGWDDAKMVVTASPEVWDKYLEQTISTQSGGASHFCCMTEPGLPDTIYSIQCSSEAPDDATTAKESDSDVEEVKETGLKRGKSIELPPMPPNKKRRTATAGPDAIKELAGSLALLTEAIVDSDKALAVGSSLDPSPVWRTKAYQRAEEEEGFSDTDLADAAEVFEDTKVADAYLAFKKPAVRTQWLRRKLNKLNPSL</sequence>
<proteinExistence type="predicted"/>
<dbReference type="PANTHER" id="PTHR46929:SF3">
    <property type="entry name" value="MYB_SANT-LIKE DOMAIN-CONTAINING PROTEIN"/>
    <property type="match status" value="1"/>
</dbReference>
<gene>
    <name evidence="3" type="ORF">M422DRAFT_261608</name>
</gene>
<accession>A0A0C9V2X6</accession>
<name>A0A0C9V2X6_SPHS4</name>
<dbReference type="Proteomes" id="UP000054279">
    <property type="component" value="Unassembled WGS sequence"/>
</dbReference>
<dbReference type="OrthoDB" id="3255758at2759"/>
<organism evidence="3 4">
    <name type="scientific">Sphaerobolus stellatus (strain SS14)</name>
    <dbReference type="NCBI Taxonomy" id="990650"/>
    <lineage>
        <taxon>Eukaryota</taxon>
        <taxon>Fungi</taxon>
        <taxon>Dikarya</taxon>
        <taxon>Basidiomycota</taxon>
        <taxon>Agaricomycotina</taxon>
        <taxon>Agaricomycetes</taxon>
        <taxon>Phallomycetidae</taxon>
        <taxon>Geastrales</taxon>
        <taxon>Sphaerobolaceae</taxon>
        <taxon>Sphaerobolus</taxon>
    </lineage>
</organism>
<dbReference type="AlphaFoldDB" id="A0A0C9V2X6"/>
<feature type="domain" description="Myb/SANT-like" evidence="2">
    <location>
        <begin position="39"/>
        <end position="135"/>
    </location>
</feature>
<dbReference type="Pfam" id="PF12776">
    <property type="entry name" value="Myb_DNA-bind_3"/>
    <property type="match status" value="1"/>
</dbReference>
<feature type="compositionally biased region" description="Basic and acidic residues" evidence="1">
    <location>
        <begin position="176"/>
        <end position="193"/>
    </location>
</feature>
<feature type="region of interest" description="Disordered" evidence="1">
    <location>
        <begin position="1"/>
        <end position="43"/>
    </location>
</feature>
<dbReference type="InterPro" id="IPR024752">
    <property type="entry name" value="Myb/SANT-like_dom"/>
</dbReference>
<evidence type="ECO:0000256" key="1">
    <source>
        <dbReference type="SAM" id="MobiDB-lite"/>
    </source>
</evidence>
<evidence type="ECO:0000259" key="2">
    <source>
        <dbReference type="Pfam" id="PF12776"/>
    </source>
</evidence>
<dbReference type="EMBL" id="KN837182">
    <property type="protein sequence ID" value="KIJ36062.1"/>
    <property type="molecule type" value="Genomic_DNA"/>
</dbReference>